<sequence length="152" mass="17063">MKSVLTIVLFLLSYSETIAQEKLQTGQYLFSETGTAIVRLKGTDEVFSVNPEPVLTIQDFEEAIVGYAQAPKGRSRVLLIKLSPEGQRKFREFTLQNIGKMSGTVISGELYTAIEIMTMVDIQYLEIRMPGTKRSTKQLVNDLNAEIARNNK</sequence>
<dbReference type="EMBL" id="JAAGWD010000005">
    <property type="protein sequence ID" value="NEM98392.1"/>
    <property type="molecule type" value="Genomic_DNA"/>
</dbReference>
<feature type="domain" description="SecDF P1 head subdomain" evidence="1">
    <location>
        <begin position="43"/>
        <end position="144"/>
    </location>
</feature>
<comment type="caution">
    <text evidence="2">The sequence shown here is derived from an EMBL/GenBank/DDBJ whole genome shotgun (WGS) entry which is preliminary data.</text>
</comment>
<dbReference type="Pfam" id="PF22599">
    <property type="entry name" value="SecDF_P1_head"/>
    <property type="match status" value="1"/>
</dbReference>
<proteinExistence type="predicted"/>
<dbReference type="RefSeq" id="WP_163915294.1">
    <property type="nucleotide sequence ID" value="NZ_JAAGWD010000005.1"/>
</dbReference>
<name>A0A6B3LNB0_9BACT</name>
<evidence type="ECO:0000313" key="2">
    <source>
        <dbReference type="EMBL" id="NEM98392.1"/>
    </source>
</evidence>
<dbReference type="AlphaFoldDB" id="A0A6B3LNB0"/>
<organism evidence="2 3">
    <name type="scientific">Pontibacter burrus</name>
    <dbReference type="NCBI Taxonomy" id="2704466"/>
    <lineage>
        <taxon>Bacteria</taxon>
        <taxon>Pseudomonadati</taxon>
        <taxon>Bacteroidota</taxon>
        <taxon>Cytophagia</taxon>
        <taxon>Cytophagales</taxon>
        <taxon>Hymenobacteraceae</taxon>
        <taxon>Pontibacter</taxon>
    </lineage>
</organism>
<protein>
    <recommendedName>
        <fullName evidence="1">SecDF P1 head subdomain domain-containing protein</fullName>
    </recommendedName>
</protein>
<keyword evidence="3" id="KW-1185">Reference proteome</keyword>
<gene>
    <name evidence="2" type="ORF">GXP69_11865</name>
</gene>
<evidence type="ECO:0000313" key="3">
    <source>
        <dbReference type="Proteomes" id="UP000474777"/>
    </source>
</evidence>
<dbReference type="InterPro" id="IPR054384">
    <property type="entry name" value="SecDF_P1_head"/>
</dbReference>
<reference evidence="2 3" key="1">
    <citation type="submission" date="2020-02" db="EMBL/GenBank/DDBJ databases">
        <authorList>
            <person name="Kim M.K."/>
        </authorList>
    </citation>
    <scope>NUCLEOTIDE SEQUENCE [LARGE SCALE GENOMIC DNA]</scope>
    <source>
        <strain evidence="2 3">BT327</strain>
    </source>
</reference>
<dbReference type="Gene3D" id="3.30.1360.200">
    <property type="match status" value="1"/>
</dbReference>
<dbReference type="Proteomes" id="UP000474777">
    <property type="component" value="Unassembled WGS sequence"/>
</dbReference>
<accession>A0A6B3LNB0</accession>
<evidence type="ECO:0000259" key="1">
    <source>
        <dbReference type="Pfam" id="PF22599"/>
    </source>
</evidence>